<dbReference type="Gene3D" id="2.40.10.370">
    <property type="entry name" value="Protein of unknown function DUF3599"/>
    <property type="match status" value="1"/>
</dbReference>
<evidence type="ECO:0000313" key="1">
    <source>
        <dbReference type="EMBL" id="DAF43526.1"/>
    </source>
</evidence>
<dbReference type="EMBL" id="BK032509">
    <property type="protein sequence ID" value="DAF43526.1"/>
    <property type="molecule type" value="Genomic_DNA"/>
</dbReference>
<dbReference type="InterPro" id="IPR038667">
    <property type="entry name" value="XkdH-like_sf"/>
</dbReference>
<reference evidence="1" key="1">
    <citation type="journal article" date="2021" name="Proc. Natl. Acad. Sci. U.S.A.">
        <title>A Catalog of Tens of Thousands of Viruses from Human Metagenomes Reveals Hidden Associations with Chronic Diseases.</title>
        <authorList>
            <person name="Tisza M.J."/>
            <person name="Buck C.B."/>
        </authorList>
    </citation>
    <scope>NUCLEOTIDE SEQUENCE</scope>
    <source>
        <strain evidence="1">CtWdm1</strain>
    </source>
</reference>
<proteinExistence type="predicted"/>
<organism evidence="1">
    <name type="scientific">Siphoviridae sp. ctWdm1</name>
    <dbReference type="NCBI Taxonomy" id="2827883"/>
    <lineage>
        <taxon>Viruses</taxon>
        <taxon>Duplodnaviria</taxon>
        <taxon>Heunggongvirae</taxon>
        <taxon>Uroviricota</taxon>
        <taxon>Caudoviricetes</taxon>
    </lineage>
</organism>
<accession>A0A8S5RXL8</accession>
<name>A0A8S5RXL8_9CAUD</name>
<protein>
    <submittedName>
        <fullName evidence="1">Head closure knob</fullName>
    </submittedName>
</protein>
<sequence length="108" mass="12405">MYKDKVTIKRSQIVLLEDGSDKYNLAEIYVDIPCKLSQNNRSILSDKNDRATSISEDYILTLSPNYELKPNDVAIITTNLNQKLILDIIKPFKYPTHMEVSVRKKSDA</sequence>